<feature type="transmembrane region" description="Helical" evidence="1">
    <location>
        <begin position="117"/>
        <end position="141"/>
    </location>
</feature>
<keyword evidence="1" id="KW-0472">Membrane</keyword>
<keyword evidence="1" id="KW-1133">Transmembrane helix</keyword>
<dbReference type="RefSeq" id="WP_210036978.1">
    <property type="nucleotide sequence ID" value="NZ_JAGINU010000004.1"/>
</dbReference>
<dbReference type="Gene3D" id="1.20.1250.20">
    <property type="entry name" value="MFS general substrate transporter like domains"/>
    <property type="match status" value="1"/>
</dbReference>
<dbReference type="Proteomes" id="UP001519295">
    <property type="component" value="Unassembled WGS sequence"/>
</dbReference>
<keyword evidence="3" id="KW-1185">Reference proteome</keyword>
<dbReference type="SUPFAM" id="SSF103473">
    <property type="entry name" value="MFS general substrate transporter"/>
    <property type="match status" value="1"/>
</dbReference>
<sequence>MAMVSVGAIFGAVQTGATAYAAAVGAPQLAGLYFAELGVGSALAGAACAWLPDRLGLALRRWIFPLALTAGMGLLLWGAAQHLLPVAIAIAGLTVGPYMVTLYALTEDQTPLPAMATAMAVLCAGGPVGTAAGQFAAGLLADAHGPTAAFAIAPVVAATGLAASLLNALARARIDSSGGQNRSNRHHHRAGCR</sequence>
<keyword evidence="1" id="KW-0812">Transmembrane</keyword>
<feature type="transmembrane region" description="Helical" evidence="1">
    <location>
        <begin position="86"/>
        <end position="105"/>
    </location>
</feature>
<feature type="transmembrane region" description="Helical" evidence="1">
    <location>
        <begin position="147"/>
        <end position="170"/>
    </location>
</feature>
<dbReference type="Pfam" id="PF07690">
    <property type="entry name" value="MFS_1"/>
    <property type="match status" value="1"/>
</dbReference>
<organism evidence="2 3">
    <name type="scientific">Pseudonocardia parietis</name>
    <dbReference type="NCBI Taxonomy" id="570936"/>
    <lineage>
        <taxon>Bacteria</taxon>
        <taxon>Bacillati</taxon>
        <taxon>Actinomycetota</taxon>
        <taxon>Actinomycetes</taxon>
        <taxon>Pseudonocardiales</taxon>
        <taxon>Pseudonocardiaceae</taxon>
        <taxon>Pseudonocardia</taxon>
    </lineage>
</organism>
<feature type="transmembrane region" description="Helical" evidence="1">
    <location>
        <begin position="62"/>
        <end position="80"/>
    </location>
</feature>
<protein>
    <submittedName>
        <fullName evidence="2">MFS family permease</fullName>
    </submittedName>
</protein>
<evidence type="ECO:0000313" key="3">
    <source>
        <dbReference type="Proteomes" id="UP001519295"/>
    </source>
</evidence>
<gene>
    <name evidence="2" type="ORF">JOF36_007691</name>
</gene>
<feature type="transmembrane region" description="Helical" evidence="1">
    <location>
        <begin position="31"/>
        <end position="50"/>
    </location>
</feature>
<evidence type="ECO:0000256" key="1">
    <source>
        <dbReference type="SAM" id="Phobius"/>
    </source>
</evidence>
<dbReference type="PANTHER" id="PTHR23542">
    <property type="match status" value="1"/>
</dbReference>
<dbReference type="PANTHER" id="PTHR23542:SF1">
    <property type="entry name" value="MAJOR FACILITATOR SUPERFAMILY (MFS) PROFILE DOMAIN-CONTAINING PROTEIN"/>
    <property type="match status" value="1"/>
</dbReference>
<dbReference type="EMBL" id="JAGINU010000004">
    <property type="protein sequence ID" value="MBP2371918.1"/>
    <property type="molecule type" value="Genomic_DNA"/>
</dbReference>
<accession>A0ABS4W7K1</accession>
<comment type="caution">
    <text evidence="2">The sequence shown here is derived from an EMBL/GenBank/DDBJ whole genome shotgun (WGS) entry which is preliminary data.</text>
</comment>
<dbReference type="InterPro" id="IPR036259">
    <property type="entry name" value="MFS_trans_sf"/>
</dbReference>
<name>A0ABS4W7K1_9PSEU</name>
<evidence type="ECO:0000313" key="2">
    <source>
        <dbReference type="EMBL" id="MBP2371918.1"/>
    </source>
</evidence>
<proteinExistence type="predicted"/>
<reference evidence="2 3" key="1">
    <citation type="submission" date="2021-03" db="EMBL/GenBank/DDBJ databases">
        <title>Sequencing the genomes of 1000 actinobacteria strains.</title>
        <authorList>
            <person name="Klenk H.-P."/>
        </authorList>
    </citation>
    <scope>NUCLEOTIDE SEQUENCE [LARGE SCALE GENOMIC DNA]</scope>
    <source>
        <strain evidence="2 3">DSM 45256</strain>
    </source>
</reference>
<dbReference type="InterPro" id="IPR011701">
    <property type="entry name" value="MFS"/>
</dbReference>